<comment type="similarity">
    <text evidence="5">Belongs to the SAT4 family.</text>
</comment>
<keyword evidence="4 7" id="KW-0472">Membrane</keyword>
<feature type="transmembrane region" description="Helical" evidence="7">
    <location>
        <begin position="204"/>
        <end position="229"/>
    </location>
</feature>
<dbReference type="InterPro" id="IPR052337">
    <property type="entry name" value="SAT4-like"/>
</dbReference>
<feature type="region of interest" description="Disordered" evidence="6">
    <location>
        <begin position="303"/>
        <end position="345"/>
    </location>
</feature>
<keyword evidence="2 7" id="KW-0812">Transmembrane</keyword>
<evidence type="ECO:0000256" key="7">
    <source>
        <dbReference type="SAM" id="Phobius"/>
    </source>
</evidence>
<evidence type="ECO:0000313" key="10">
    <source>
        <dbReference type="Proteomes" id="UP000469559"/>
    </source>
</evidence>
<dbReference type="GO" id="GO:0016020">
    <property type="term" value="C:membrane"/>
    <property type="evidence" value="ECO:0007669"/>
    <property type="project" value="UniProtKB-SubCell"/>
</dbReference>
<feature type="region of interest" description="Disordered" evidence="6">
    <location>
        <begin position="399"/>
        <end position="422"/>
    </location>
</feature>
<organism evidence="9 10">
    <name type="scientific">Lachnellula arida</name>
    <dbReference type="NCBI Taxonomy" id="1316785"/>
    <lineage>
        <taxon>Eukaryota</taxon>
        <taxon>Fungi</taxon>
        <taxon>Dikarya</taxon>
        <taxon>Ascomycota</taxon>
        <taxon>Pezizomycotina</taxon>
        <taxon>Leotiomycetes</taxon>
        <taxon>Helotiales</taxon>
        <taxon>Lachnaceae</taxon>
        <taxon>Lachnellula</taxon>
    </lineage>
</organism>
<accession>A0A8T9BN98</accession>
<gene>
    <name evidence="9" type="ORF">LARI1_G000904</name>
</gene>
<dbReference type="PANTHER" id="PTHR33048">
    <property type="entry name" value="PTH11-LIKE INTEGRAL MEMBRANE PROTEIN (AFU_ORTHOLOGUE AFUA_5G11245)"/>
    <property type="match status" value="1"/>
</dbReference>
<evidence type="ECO:0000256" key="4">
    <source>
        <dbReference type="ARBA" id="ARBA00023136"/>
    </source>
</evidence>
<evidence type="ECO:0000256" key="5">
    <source>
        <dbReference type="ARBA" id="ARBA00038359"/>
    </source>
</evidence>
<evidence type="ECO:0000256" key="6">
    <source>
        <dbReference type="SAM" id="MobiDB-lite"/>
    </source>
</evidence>
<sequence>MSSQLLSMIHIGFNTPENQRMIDQSGRIPRLHFEVASLPILISTGILFGIAATTVILRTARRLIIFRRLELDDAFVWFGLLCLSAATGILFHNMSTIMLQEAIAMVPDVTVPISDVSKLINSISFLDAFLCSIWTCTFAVKASFLTLFWKLIQGISKNLNRYYWLVVGYTFLAWVFLIVEPFILCPYFGIEGAKCYPEYNYPKTFWLTIVISIIDIASDLMIASIPILLLRKSRMKTKQKLSLCVFLCLSFVMAIFALTRVAGFKHKRVIDDTWSLYWQYCEGCIACIMASVTPFRAIFVNGGSQSPRRKTRGPSSSLRALWKKPSKNSEKERLKEMGSNNPLPKPPGPLISGLITFIKQNNRVTEDSTVLVTNTFGTEEMISGDPSREYQEYLRRTTGLSHIQESERSKTQSETRSVEEIV</sequence>
<name>A0A8T9BN98_9HELO</name>
<proteinExistence type="inferred from homology"/>
<feature type="transmembrane region" description="Helical" evidence="7">
    <location>
        <begin position="36"/>
        <end position="57"/>
    </location>
</feature>
<dbReference type="EMBL" id="QGMF01000038">
    <property type="protein sequence ID" value="TVY20831.1"/>
    <property type="molecule type" value="Genomic_DNA"/>
</dbReference>
<evidence type="ECO:0000256" key="1">
    <source>
        <dbReference type="ARBA" id="ARBA00004141"/>
    </source>
</evidence>
<feature type="transmembrane region" description="Helical" evidence="7">
    <location>
        <begin position="276"/>
        <end position="299"/>
    </location>
</feature>
<feature type="compositionally biased region" description="Basic and acidic residues" evidence="6">
    <location>
        <begin position="327"/>
        <end position="336"/>
    </location>
</feature>
<dbReference type="AlphaFoldDB" id="A0A8T9BN98"/>
<feature type="transmembrane region" description="Helical" evidence="7">
    <location>
        <begin position="77"/>
        <end position="99"/>
    </location>
</feature>
<feature type="compositionally biased region" description="Basic and acidic residues" evidence="6">
    <location>
        <begin position="404"/>
        <end position="422"/>
    </location>
</feature>
<reference evidence="9 10" key="1">
    <citation type="submission" date="2018-05" db="EMBL/GenBank/DDBJ databases">
        <title>Whole genome sequencing for identification of molecular markers to develop diagnostic detection tools for the regulated plant pathogen Lachnellula willkommii.</title>
        <authorList>
            <person name="Giroux E."/>
            <person name="Bilodeau G."/>
        </authorList>
    </citation>
    <scope>NUCLEOTIDE SEQUENCE [LARGE SCALE GENOMIC DNA]</scope>
    <source>
        <strain evidence="9 10">CBS 203.66</strain>
    </source>
</reference>
<feature type="transmembrane region" description="Helical" evidence="7">
    <location>
        <begin position="119"/>
        <end position="141"/>
    </location>
</feature>
<feature type="transmembrane region" description="Helical" evidence="7">
    <location>
        <begin position="162"/>
        <end position="184"/>
    </location>
</feature>
<evidence type="ECO:0000259" key="8">
    <source>
        <dbReference type="Pfam" id="PF20684"/>
    </source>
</evidence>
<dbReference type="InterPro" id="IPR049326">
    <property type="entry name" value="Rhodopsin_dom_fungi"/>
</dbReference>
<keyword evidence="10" id="KW-1185">Reference proteome</keyword>
<comment type="caution">
    <text evidence="9">The sequence shown here is derived from an EMBL/GenBank/DDBJ whole genome shotgun (WGS) entry which is preliminary data.</text>
</comment>
<feature type="domain" description="Rhodopsin" evidence="8">
    <location>
        <begin position="57"/>
        <end position="299"/>
    </location>
</feature>
<comment type="subcellular location">
    <subcellularLocation>
        <location evidence="1">Membrane</location>
        <topology evidence="1">Multi-pass membrane protein</topology>
    </subcellularLocation>
</comment>
<dbReference type="Proteomes" id="UP000469559">
    <property type="component" value="Unassembled WGS sequence"/>
</dbReference>
<dbReference type="Pfam" id="PF20684">
    <property type="entry name" value="Fung_rhodopsin"/>
    <property type="match status" value="1"/>
</dbReference>
<dbReference type="OrthoDB" id="3546995at2759"/>
<feature type="transmembrane region" description="Helical" evidence="7">
    <location>
        <begin position="241"/>
        <end position="264"/>
    </location>
</feature>
<dbReference type="PANTHER" id="PTHR33048:SF92">
    <property type="entry name" value="INTEGRAL MEMBRANE PROTEIN"/>
    <property type="match status" value="1"/>
</dbReference>
<evidence type="ECO:0000313" key="9">
    <source>
        <dbReference type="EMBL" id="TVY20831.1"/>
    </source>
</evidence>
<keyword evidence="3 7" id="KW-1133">Transmembrane helix</keyword>
<evidence type="ECO:0000256" key="3">
    <source>
        <dbReference type="ARBA" id="ARBA00022989"/>
    </source>
</evidence>
<evidence type="ECO:0000256" key="2">
    <source>
        <dbReference type="ARBA" id="ARBA00022692"/>
    </source>
</evidence>
<protein>
    <recommendedName>
        <fullName evidence="8">Rhodopsin domain-containing protein</fullName>
    </recommendedName>
</protein>